<name>A0ABX0QZL0_9GAMM</name>
<dbReference type="Pfam" id="PF13438">
    <property type="entry name" value="DUF4113"/>
    <property type="match status" value="1"/>
</dbReference>
<dbReference type="InterPro" id="IPR017961">
    <property type="entry name" value="DNA_pol_Y-fam_little_finger"/>
</dbReference>
<evidence type="ECO:0000256" key="4">
    <source>
        <dbReference type="ARBA" id="ARBA00023204"/>
    </source>
</evidence>
<dbReference type="InterPro" id="IPR043128">
    <property type="entry name" value="Rev_trsase/Diguanyl_cyclase"/>
</dbReference>
<evidence type="ECO:0000256" key="5">
    <source>
        <dbReference type="ARBA" id="ARBA00023236"/>
    </source>
</evidence>
<dbReference type="InterPro" id="IPR001126">
    <property type="entry name" value="UmuC"/>
</dbReference>
<organism evidence="7 8">
    <name type="scientific">Candidatus Pantoea formicae</name>
    <dbReference type="NCBI Taxonomy" id="2608355"/>
    <lineage>
        <taxon>Bacteria</taxon>
        <taxon>Pseudomonadati</taxon>
        <taxon>Pseudomonadota</taxon>
        <taxon>Gammaproteobacteria</taxon>
        <taxon>Enterobacterales</taxon>
        <taxon>Erwiniaceae</taxon>
        <taxon>Pantoea</taxon>
    </lineage>
</organism>
<dbReference type="InterPro" id="IPR036775">
    <property type="entry name" value="DNA_pol_Y-fam_lit_finger_sf"/>
</dbReference>
<keyword evidence="5" id="KW-0742">SOS response</keyword>
<proteinExistence type="inferred from homology"/>
<protein>
    <submittedName>
        <fullName evidence="7">Translesion error-prone DNA polymerase V subunit UmuC</fullName>
        <ecNumber evidence="7">2.7.7.7</ecNumber>
    </submittedName>
</protein>
<keyword evidence="2" id="KW-0227">DNA damage</keyword>
<evidence type="ECO:0000313" key="7">
    <source>
        <dbReference type="EMBL" id="NIF02382.1"/>
    </source>
</evidence>
<dbReference type="Gene3D" id="3.30.1490.100">
    <property type="entry name" value="DNA polymerase, Y-family, little finger domain"/>
    <property type="match status" value="1"/>
</dbReference>
<evidence type="ECO:0000259" key="6">
    <source>
        <dbReference type="PROSITE" id="PS50173"/>
    </source>
</evidence>
<accession>A0ABX0QZL0</accession>
<dbReference type="PROSITE" id="PS50173">
    <property type="entry name" value="UMUC"/>
    <property type="match status" value="1"/>
</dbReference>
<dbReference type="InterPro" id="IPR043502">
    <property type="entry name" value="DNA/RNA_pol_sf"/>
</dbReference>
<evidence type="ECO:0000313" key="8">
    <source>
        <dbReference type="Proteomes" id="UP000780690"/>
    </source>
</evidence>
<keyword evidence="7" id="KW-0808">Transferase</keyword>
<dbReference type="Proteomes" id="UP000780690">
    <property type="component" value="Unassembled WGS sequence"/>
</dbReference>
<dbReference type="InterPro" id="IPR050116">
    <property type="entry name" value="DNA_polymerase-Y"/>
</dbReference>
<dbReference type="NCBIfam" id="NF002955">
    <property type="entry name" value="PRK03609.1"/>
    <property type="match status" value="1"/>
</dbReference>
<dbReference type="RefSeq" id="WP_167141362.1">
    <property type="nucleotide sequence ID" value="NZ_VWXD01000008.1"/>
</dbReference>
<reference evidence="7 8" key="1">
    <citation type="journal article" date="2019" name="bioRxiv">
        <title>Bacteria contribute to plant secondary compound degradation in a generalist herbivore system.</title>
        <authorList>
            <person name="Francoeur C.B."/>
            <person name="Khadempour L."/>
            <person name="Moreira-Soto R.D."/>
            <person name="Gotting K."/>
            <person name="Book A.J."/>
            <person name="Pinto-Tomas A.A."/>
            <person name="Keefover-Ring K."/>
            <person name="Currie C.R."/>
        </authorList>
    </citation>
    <scope>NUCLEOTIDE SEQUENCE [LARGE SCALE GENOMIC DNA]</scope>
    <source>
        <strain evidence="7 8">Acro-805</strain>
    </source>
</reference>
<comment type="similarity">
    <text evidence="1">Belongs to the DNA polymerase type-Y family.</text>
</comment>
<evidence type="ECO:0000256" key="1">
    <source>
        <dbReference type="ARBA" id="ARBA00010945"/>
    </source>
</evidence>
<keyword evidence="7" id="KW-0548">Nucleotidyltransferase</keyword>
<evidence type="ECO:0000256" key="3">
    <source>
        <dbReference type="ARBA" id="ARBA00023199"/>
    </source>
</evidence>
<dbReference type="PANTHER" id="PTHR11076:SF34">
    <property type="entry name" value="PROTEIN UMUC"/>
    <property type="match status" value="1"/>
</dbReference>
<keyword evidence="8" id="KW-1185">Reference proteome</keyword>
<keyword evidence="3" id="KW-0741">SOS mutagenesis</keyword>
<dbReference type="CDD" id="cd01700">
    <property type="entry name" value="PolY_Pol_V_umuC"/>
    <property type="match status" value="1"/>
</dbReference>
<dbReference type="GO" id="GO:0003887">
    <property type="term" value="F:DNA-directed DNA polymerase activity"/>
    <property type="evidence" value="ECO:0007669"/>
    <property type="project" value="UniProtKB-EC"/>
</dbReference>
<dbReference type="EMBL" id="VWXD01000008">
    <property type="protein sequence ID" value="NIF02382.1"/>
    <property type="molecule type" value="Genomic_DNA"/>
</dbReference>
<keyword evidence="4" id="KW-0234">DNA repair</keyword>
<dbReference type="Gene3D" id="3.40.1170.60">
    <property type="match status" value="1"/>
</dbReference>
<sequence>MFALVDVNSFYASCETVFRPDLRGKPVVVLSNNDGCVIARSAEAKAINVPMGAPYFKLKDEFRRHKVQVFSSNYALYADMSNRVMTTLEDMAPYVEIYSIDEAFLDLTGVRNCHVLEDYGRLIRARVKQETHLTVGVGIAPTKTLAKLANHAAKKWTKTGGVLDLSNIDRQRKLMALVNVEDVWGVGRRISKKLNAMGIVTAKDLSEQSTYIIRKHFNVVLERTVRELRGEPCLGLEEFAPTKQQIVCSRSFGSRITEYQDMRQAVCAYAERAAEKLRSERQYCRQIAVFVRTSPHAVGETFYGNQAMGTLMTPSNDTRDIVRVAMESLDRIWLDGCRFMKAGVMLGDFYSQGVSRLNLFDEFKPQANSEALMRVVDGLNQSGKGKLWFAGQGVQKAWAMKREMLSPAYTTRLSDLPVAR</sequence>
<dbReference type="Pfam" id="PF11799">
    <property type="entry name" value="IMS_C"/>
    <property type="match status" value="1"/>
</dbReference>
<gene>
    <name evidence="7" type="primary">umuC</name>
    <name evidence="7" type="ORF">F3J38_20355</name>
</gene>
<dbReference type="PANTHER" id="PTHR11076">
    <property type="entry name" value="DNA REPAIR POLYMERASE UMUC / TRANSFERASE FAMILY MEMBER"/>
    <property type="match status" value="1"/>
</dbReference>
<dbReference type="SUPFAM" id="SSF100879">
    <property type="entry name" value="Lesion bypass DNA polymerase (Y-family), little finger domain"/>
    <property type="match status" value="1"/>
</dbReference>
<dbReference type="Gene3D" id="1.10.150.20">
    <property type="entry name" value="5' to 3' exonuclease, C-terminal subdomain"/>
    <property type="match status" value="1"/>
</dbReference>
<dbReference type="SUPFAM" id="SSF56672">
    <property type="entry name" value="DNA/RNA polymerases"/>
    <property type="match status" value="1"/>
</dbReference>
<dbReference type="EC" id="2.7.7.7" evidence="7"/>
<comment type="caution">
    <text evidence="7">The sequence shown here is derived from an EMBL/GenBank/DDBJ whole genome shotgun (WGS) entry which is preliminary data.</text>
</comment>
<dbReference type="Pfam" id="PF00817">
    <property type="entry name" value="IMS"/>
    <property type="match status" value="1"/>
</dbReference>
<dbReference type="Gene3D" id="3.30.70.270">
    <property type="match status" value="1"/>
</dbReference>
<feature type="domain" description="UmuC" evidence="6">
    <location>
        <begin position="2"/>
        <end position="187"/>
    </location>
</feature>
<evidence type="ECO:0000256" key="2">
    <source>
        <dbReference type="ARBA" id="ARBA00022763"/>
    </source>
</evidence>
<dbReference type="InterPro" id="IPR025188">
    <property type="entry name" value="DUF4113"/>
</dbReference>